<feature type="region of interest" description="Disordered" evidence="4">
    <location>
        <begin position="369"/>
        <end position="556"/>
    </location>
</feature>
<gene>
    <name evidence="6" type="ORF">E6O75_ATG10063</name>
</gene>
<feature type="compositionally biased region" description="Polar residues" evidence="4">
    <location>
        <begin position="91"/>
        <end position="100"/>
    </location>
</feature>
<feature type="region of interest" description="Disordered" evidence="4">
    <location>
        <begin position="1"/>
        <end position="147"/>
    </location>
</feature>
<feature type="domain" description="Transcription factor spt8 beta-propeller" evidence="5">
    <location>
        <begin position="529"/>
        <end position="720"/>
    </location>
</feature>
<dbReference type="Gene3D" id="2.130.10.10">
    <property type="entry name" value="YVTN repeat-like/Quinoprotein amine dehydrogenase"/>
    <property type="match status" value="2"/>
</dbReference>
<dbReference type="PROSITE" id="PS50082">
    <property type="entry name" value="WD_REPEATS_2"/>
    <property type="match status" value="1"/>
</dbReference>
<evidence type="ECO:0000313" key="7">
    <source>
        <dbReference type="Proteomes" id="UP000298493"/>
    </source>
</evidence>
<organism evidence="6 7">
    <name type="scientific">Venturia nashicola</name>
    <dbReference type="NCBI Taxonomy" id="86259"/>
    <lineage>
        <taxon>Eukaryota</taxon>
        <taxon>Fungi</taxon>
        <taxon>Dikarya</taxon>
        <taxon>Ascomycota</taxon>
        <taxon>Pezizomycotina</taxon>
        <taxon>Dothideomycetes</taxon>
        <taxon>Pleosporomycetidae</taxon>
        <taxon>Venturiales</taxon>
        <taxon>Venturiaceae</taxon>
        <taxon>Venturia</taxon>
    </lineage>
</organism>
<feature type="repeat" description="WD" evidence="3">
    <location>
        <begin position="314"/>
        <end position="355"/>
    </location>
</feature>
<evidence type="ECO:0000256" key="2">
    <source>
        <dbReference type="ARBA" id="ARBA00022737"/>
    </source>
</evidence>
<dbReference type="SUPFAM" id="SSF50978">
    <property type="entry name" value="WD40 repeat-like"/>
    <property type="match status" value="1"/>
</dbReference>
<dbReference type="InterPro" id="IPR015943">
    <property type="entry name" value="WD40/YVTN_repeat-like_dom_sf"/>
</dbReference>
<feature type="compositionally biased region" description="Acidic residues" evidence="4">
    <location>
        <begin position="429"/>
        <end position="445"/>
    </location>
</feature>
<name>A0A4Z1NRJ8_9PEZI</name>
<feature type="compositionally biased region" description="Polar residues" evidence="4">
    <location>
        <begin position="129"/>
        <end position="138"/>
    </location>
</feature>
<protein>
    <submittedName>
        <fullName evidence="6">WD40 repeat-like protein</fullName>
    </submittedName>
</protein>
<feature type="compositionally biased region" description="Polar residues" evidence="4">
    <location>
        <begin position="504"/>
        <end position="517"/>
    </location>
</feature>
<evidence type="ECO:0000313" key="6">
    <source>
        <dbReference type="EMBL" id="TID13114.1"/>
    </source>
</evidence>
<evidence type="ECO:0000256" key="3">
    <source>
        <dbReference type="PROSITE-ProRule" id="PRU00221"/>
    </source>
</evidence>
<dbReference type="AlphaFoldDB" id="A0A4Z1NRJ8"/>
<dbReference type="EMBL" id="SNSC02000029">
    <property type="protein sequence ID" value="TID13114.1"/>
    <property type="molecule type" value="Genomic_DNA"/>
</dbReference>
<feature type="compositionally biased region" description="Polar residues" evidence="4">
    <location>
        <begin position="381"/>
        <end position="395"/>
    </location>
</feature>
<reference evidence="6 7" key="1">
    <citation type="submission" date="2019-04" db="EMBL/GenBank/DDBJ databases">
        <title>High contiguity whole genome sequence and gene annotation resource for two Venturia nashicola isolates.</title>
        <authorList>
            <person name="Prokchorchik M."/>
            <person name="Won K."/>
            <person name="Lee Y."/>
            <person name="Choi E.D."/>
            <person name="Segonzac C."/>
            <person name="Sohn K.H."/>
        </authorList>
    </citation>
    <scope>NUCLEOTIDE SEQUENCE [LARGE SCALE GENOMIC DNA]</scope>
    <source>
        <strain evidence="6 7">PRI2</strain>
    </source>
</reference>
<dbReference type="InterPro" id="IPR057544">
    <property type="entry name" value="Beta-prop_SPT8"/>
</dbReference>
<dbReference type="PROSITE" id="PS50294">
    <property type="entry name" value="WD_REPEATS_REGION"/>
    <property type="match status" value="1"/>
</dbReference>
<evidence type="ECO:0000256" key="4">
    <source>
        <dbReference type="SAM" id="MobiDB-lite"/>
    </source>
</evidence>
<proteinExistence type="predicted"/>
<evidence type="ECO:0000259" key="5">
    <source>
        <dbReference type="Pfam" id="PF23798"/>
    </source>
</evidence>
<dbReference type="InterPro" id="IPR001680">
    <property type="entry name" value="WD40_rpt"/>
</dbReference>
<keyword evidence="2" id="KW-0677">Repeat</keyword>
<dbReference type="InterPro" id="IPR036322">
    <property type="entry name" value="WD40_repeat_dom_sf"/>
</dbReference>
<feature type="compositionally biased region" description="Acidic residues" evidence="4">
    <location>
        <begin position="474"/>
        <end position="485"/>
    </location>
</feature>
<feature type="domain" description="Transcription factor spt8 beta-propeller" evidence="5">
    <location>
        <begin position="164"/>
        <end position="377"/>
    </location>
</feature>
<dbReference type="PANTHER" id="PTHR19848:SF8">
    <property type="entry name" value="F-BOX AND WD REPEAT DOMAIN CONTAINING 7"/>
    <property type="match status" value="1"/>
</dbReference>
<comment type="caution">
    <text evidence="6">The sequence shown here is derived from an EMBL/GenBank/DDBJ whole genome shotgun (WGS) entry which is preliminary data.</text>
</comment>
<keyword evidence="7" id="KW-1185">Reference proteome</keyword>
<feature type="compositionally biased region" description="Polar residues" evidence="4">
    <location>
        <begin position="112"/>
        <end position="121"/>
    </location>
</feature>
<dbReference type="PANTHER" id="PTHR19848">
    <property type="entry name" value="WD40 REPEAT PROTEIN"/>
    <property type="match status" value="1"/>
</dbReference>
<dbReference type="SMART" id="SM00320">
    <property type="entry name" value="WD40"/>
    <property type="match status" value="6"/>
</dbReference>
<sequence>MSFEDDEDNASGDGSSEEGDVDENMDDVDDGDAEADADGDGDDGDGDGDDGEGEGEGDDGEGEGDDDEGDNDNDNDNDNDEDEDQDDAESPSASRLQNRASSRPLPSPRPLTNGTASATPQHSRHPSAANPSVSLTSPSPRPSSILGLPYQATIRPEALTASTYDIVPTIAAPQSTSINAVAATPDMRWVFTGGSDGYIRKYNWPDTANGKLMLTVAQRHPFVDSVTKAGVLASYWENEESTSRSATLLSQDYIAKFIADDSPSRQGYDEDMSRSPVYSLCVPNHGLWLLSGTESGNINLQTVRHNEGTRIHTLREHKSAVSVLYLAPDERSVLSGSWDKTILDWDLNVGQIKRSFTGSGGQVSAIEPRPLSKLAVPEESGVSNLSNGTFTSNNDAKPKANGGPTNGVAGDDLFGDALPIESGLQDAPTEQDDDMNSLFGDDDADGGGMEPPVQLGDDEDDEFSRAIASGLQQPDEEDATGDVDMADSSGPVQPPETAVAETGTAEQLTTDVPQTLVNGEKVEETAQANGLPHSEEIETKANGASTDSDKGPSSETTFLDACQDGTIRVWDRRQPNPIARITPPRGTPPWCMSACWSPDGNMIYAGRRNNAVEEYSLHKGLREPNRTFKFPAGSGPVSAVRTMPNGKHLICASYDILRLYDLEAQPASRHSPVPFLIIPGHRTGIISQLYIDPSATFLISTAGNRGWEGAGTEVLLGYEIGCIQ</sequence>
<dbReference type="Proteomes" id="UP000298493">
    <property type="component" value="Unassembled WGS sequence"/>
</dbReference>
<accession>A0A4Z1NRJ8</accession>
<dbReference type="STRING" id="86259.A0A4Z1NRJ8"/>
<evidence type="ECO:0000256" key="1">
    <source>
        <dbReference type="ARBA" id="ARBA00022574"/>
    </source>
</evidence>
<feature type="compositionally biased region" description="Acidic residues" evidence="4">
    <location>
        <begin position="1"/>
        <end position="89"/>
    </location>
</feature>
<keyword evidence="1 3" id="KW-0853">WD repeat</keyword>
<dbReference type="Pfam" id="PF23798">
    <property type="entry name" value="Beta-prop_SPT8"/>
    <property type="match status" value="2"/>
</dbReference>